<organism evidence="2 3">
    <name type="scientific">Pleuronectes platessa</name>
    <name type="common">European plaice</name>
    <dbReference type="NCBI Taxonomy" id="8262"/>
    <lineage>
        <taxon>Eukaryota</taxon>
        <taxon>Metazoa</taxon>
        <taxon>Chordata</taxon>
        <taxon>Craniata</taxon>
        <taxon>Vertebrata</taxon>
        <taxon>Euteleostomi</taxon>
        <taxon>Actinopterygii</taxon>
        <taxon>Neopterygii</taxon>
        <taxon>Teleostei</taxon>
        <taxon>Neoteleostei</taxon>
        <taxon>Acanthomorphata</taxon>
        <taxon>Carangaria</taxon>
        <taxon>Pleuronectiformes</taxon>
        <taxon>Pleuronectoidei</taxon>
        <taxon>Pleuronectidae</taxon>
        <taxon>Pleuronectes</taxon>
    </lineage>
</organism>
<keyword evidence="3" id="KW-1185">Reference proteome</keyword>
<comment type="caution">
    <text evidence="2">The sequence shown here is derived from an EMBL/GenBank/DDBJ whole genome shotgun (WGS) entry which is preliminary data.</text>
</comment>
<dbReference type="Proteomes" id="UP001153269">
    <property type="component" value="Unassembled WGS sequence"/>
</dbReference>
<evidence type="ECO:0000256" key="1">
    <source>
        <dbReference type="SAM" id="MobiDB-lite"/>
    </source>
</evidence>
<evidence type="ECO:0000313" key="3">
    <source>
        <dbReference type="Proteomes" id="UP001153269"/>
    </source>
</evidence>
<name>A0A9N7YKT5_PLEPL</name>
<feature type="region of interest" description="Disordered" evidence="1">
    <location>
        <begin position="58"/>
        <end position="77"/>
    </location>
</feature>
<sequence length="115" mass="12841">MYAGLSDLSGRKVCGHVDLRDRHTPMLSGNQDSTNSVRPHQVKADKLWFVGEELTRRRPAVADTRRRSPTTAYPVPPDVHRLAATLSQVQLPAPAPARPNDDCAPLDFSYWPRGR</sequence>
<dbReference type="EMBL" id="CADEAL010001256">
    <property type="protein sequence ID" value="CAB1430652.1"/>
    <property type="molecule type" value="Genomic_DNA"/>
</dbReference>
<protein>
    <submittedName>
        <fullName evidence="2">Uncharacterized protein</fullName>
    </submittedName>
</protein>
<evidence type="ECO:0000313" key="2">
    <source>
        <dbReference type="EMBL" id="CAB1430652.1"/>
    </source>
</evidence>
<accession>A0A9N7YKT5</accession>
<dbReference type="AlphaFoldDB" id="A0A9N7YKT5"/>
<feature type="region of interest" description="Disordered" evidence="1">
    <location>
        <begin position="92"/>
        <end position="115"/>
    </location>
</feature>
<reference evidence="2" key="1">
    <citation type="submission" date="2020-03" db="EMBL/GenBank/DDBJ databases">
        <authorList>
            <person name="Weist P."/>
        </authorList>
    </citation>
    <scope>NUCLEOTIDE SEQUENCE</scope>
</reference>
<gene>
    <name evidence="2" type="ORF">PLEPLA_LOCUS18634</name>
</gene>
<proteinExistence type="predicted"/>